<feature type="domain" description="NADP-dependent oxidoreductase" evidence="2">
    <location>
        <begin position="14"/>
        <end position="308"/>
    </location>
</feature>
<gene>
    <name evidence="3" type="ORF">BLNAU_19713</name>
</gene>
<dbReference type="EC" id="1.1.1.317" evidence="3"/>
<dbReference type="PANTHER" id="PTHR43625:SF77">
    <property type="entry name" value="ALDO-KETO REDUCTASE"/>
    <property type="match status" value="1"/>
</dbReference>
<protein>
    <submittedName>
        <fullName evidence="3">Perakine reductase</fullName>
        <ecNumber evidence="3">1.1.1.317</ecNumber>
    </submittedName>
</protein>
<keyword evidence="4" id="KW-1185">Reference proteome</keyword>
<reference evidence="3 4" key="1">
    <citation type="journal article" date="2022" name="bioRxiv">
        <title>Genomics of Preaxostyla Flagellates Illuminates Evolutionary Transitions and the Path Towards Mitochondrial Loss.</title>
        <authorList>
            <person name="Novak L.V.F."/>
            <person name="Treitli S.C."/>
            <person name="Pyrih J."/>
            <person name="Halakuc P."/>
            <person name="Pipaliya S.V."/>
            <person name="Vacek V."/>
            <person name="Brzon O."/>
            <person name="Soukal P."/>
            <person name="Eme L."/>
            <person name="Dacks J.B."/>
            <person name="Karnkowska A."/>
            <person name="Elias M."/>
            <person name="Hampl V."/>
        </authorList>
    </citation>
    <scope>NUCLEOTIDE SEQUENCE [LARGE SCALE GENOMIC DNA]</scope>
    <source>
        <strain evidence="3">NAU3</strain>
        <tissue evidence="3">Gut</tissue>
    </source>
</reference>
<evidence type="ECO:0000313" key="3">
    <source>
        <dbReference type="EMBL" id="KAK2945383.1"/>
    </source>
</evidence>
<sequence length="336" mass="37362">METRKLGNLEVSAVGMGCMAFSHGYGEVPSEEYAIEAIRKAYEAGCTFFDTAEIYGKEQFFPGHNEILVGKAIAPFRGKVVLATKLFIQDADYENGADLFTSIKGHLEKSLKNLQTNYVDLYYLHRVHESVAIEDVARVMGQLISEGLIRGWGLSQVGKDLIARAHAMTPVTAVQNLYSMMERDCEKEVLPFLLANNIGLVPFSPIASGFLSGKITKETAFSEVDDVRKFVPQLSKENIEANQWLLNLIGEVAAKYKATNAQISLAWMLKKYPNVVPIPGSKNQERILENLGGGKVKLSDEDFKRLEEGLNAREIAGHRGIEETQHKSFGDNWSKK</sequence>
<dbReference type="PANTHER" id="PTHR43625">
    <property type="entry name" value="AFLATOXIN B1 ALDEHYDE REDUCTASE"/>
    <property type="match status" value="1"/>
</dbReference>
<evidence type="ECO:0000313" key="4">
    <source>
        <dbReference type="Proteomes" id="UP001281761"/>
    </source>
</evidence>
<evidence type="ECO:0000259" key="2">
    <source>
        <dbReference type="Pfam" id="PF00248"/>
    </source>
</evidence>
<keyword evidence="1 3" id="KW-0560">Oxidoreductase</keyword>
<dbReference type="InterPro" id="IPR050791">
    <property type="entry name" value="Aldo-Keto_reductase"/>
</dbReference>
<dbReference type="Proteomes" id="UP001281761">
    <property type="component" value="Unassembled WGS sequence"/>
</dbReference>
<dbReference type="EMBL" id="JARBJD010000263">
    <property type="protein sequence ID" value="KAK2945383.1"/>
    <property type="molecule type" value="Genomic_DNA"/>
</dbReference>
<evidence type="ECO:0000256" key="1">
    <source>
        <dbReference type="ARBA" id="ARBA00023002"/>
    </source>
</evidence>
<dbReference type="Gene3D" id="3.20.20.100">
    <property type="entry name" value="NADP-dependent oxidoreductase domain"/>
    <property type="match status" value="1"/>
</dbReference>
<dbReference type="InterPro" id="IPR036812">
    <property type="entry name" value="NAD(P)_OxRdtase_dom_sf"/>
</dbReference>
<accession>A0ABQ9X0T3</accession>
<organism evidence="3 4">
    <name type="scientific">Blattamonas nauphoetae</name>
    <dbReference type="NCBI Taxonomy" id="2049346"/>
    <lineage>
        <taxon>Eukaryota</taxon>
        <taxon>Metamonada</taxon>
        <taxon>Preaxostyla</taxon>
        <taxon>Oxymonadida</taxon>
        <taxon>Blattamonas</taxon>
    </lineage>
</organism>
<comment type="caution">
    <text evidence="3">The sequence shown here is derived from an EMBL/GenBank/DDBJ whole genome shotgun (WGS) entry which is preliminary data.</text>
</comment>
<dbReference type="InterPro" id="IPR023210">
    <property type="entry name" value="NADP_OxRdtase_dom"/>
</dbReference>
<dbReference type="GO" id="GO:0016491">
    <property type="term" value="F:oxidoreductase activity"/>
    <property type="evidence" value="ECO:0007669"/>
    <property type="project" value="UniProtKB-KW"/>
</dbReference>
<dbReference type="SUPFAM" id="SSF51430">
    <property type="entry name" value="NAD(P)-linked oxidoreductase"/>
    <property type="match status" value="1"/>
</dbReference>
<dbReference type="Pfam" id="PF00248">
    <property type="entry name" value="Aldo_ket_red"/>
    <property type="match status" value="1"/>
</dbReference>
<name>A0ABQ9X0T3_9EUKA</name>
<proteinExistence type="predicted"/>